<gene>
    <name evidence="7" type="ORF">IEO21_02395</name>
</gene>
<evidence type="ECO:0000313" key="7">
    <source>
        <dbReference type="EMBL" id="KAF9818981.1"/>
    </source>
</evidence>
<comment type="caution">
    <text evidence="7">The sequence shown here is derived from an EMBL/GenBank/DDBJ whole genome shotgun (WGS) entry which is preliminary data.</text>
</comment>
<comment type="similarity">
    <text evidence="1">Belongs to the TRAFAC class dynamin-like GTPase superfamily. IRG family.</text>
</comment>
<evidence type="ECO:0000259" key="6">
    <source>
        <dbReference type="PROSITE" id="PS51716"/>
    </source>
</evidence>
<dbReference type="InterPro" id="IPR030385">
    <property type="entry name" value="G_IRG_dom"/>
</dbReference>
<dbReference type="InterPro" id="IPR051515">
    <property type="entry name" value="IRG"/>
</dbReference>
<feature type="compositionally biased region" description="Basic and acidic residues" evidence="5">
    <location>
        <begin position="13"/>
        <end position="22"/>
    </location>
</feature>
<dbReference type="EMBL" id="JADOXO010000023">
    <property type="protein sequence ID" value="KAF9818981.1"/>
    <property type="molecule type" value="Genomic_DNA"/>
</dbReference>
<protein>
    <recommendedName>
        <fullName evidence="6">IRG-type G domain-containing protein</fullName>
    </recommendedName>
</protein>
<feature type="region of interest" description="Disordered" evidence="5">
    <location>
        <begin position="1"/>
        <end position="22"/>
    </location>
</feature>
<keyword evidence="2" id="KW-0547">Nucleotide-binding</keyword>
<evidence type="ECO:0000256" key="3">
    <source>
        <dbReference type="ARBA" id="ARBA00022801"/>
    </source>
</evidence>
<dbReference type="PROSITE" id="PS51716">
    <property type="entry name" value="G_IRG"/>
    <property type="match status" value="2"/>
</dbReference>
<feature type="domain" description="IRG-type G" evidence="6">
    <location>
        <begin position="59"/>
        <end position="244"/>
    </location>
</feature>
<dbReference type="PANTHER" id="PTHR32341">
    <property type="entry name" value="INTERFERON-INDUCIBLE GTPASE"/>
    <property type="match status" value="1"/>
</dbReference>
<dbReference type="InterPro" id="IPR007743">
    <property type="entry name" value="Immunity-related_GTPase-like"/>
</dbReference>
<evidence type="ECO:0000256" key="1">
    <source>
        <dbReference type="ARBA" id="ARBA00005429"/>
    </source>
</evidence>
<organism evidence="7 8">
    <name type="scientific">Rhodonia placenta</name>
    <dbReference type="NCBI Taxonomy" id="104341"/>
    <lineage>
        <taxon>Eukaryota</taxon>
        <taxon>Fungi</taxon>
        <taxon>Dikarya</taxon>
        <taxon>Basidiomycota</taxon>
        <taxon>Agaricomycotina</taxon>
        <taxon>Agaricomycetes</taxon>
        <taxon>Polyporales</taxon>
        <taxon>Adustoporiaceae</taxon>
        <taxon>Rhodonia</taxon>
    </lineage>
</organism>
<reference evidence="7" key="2">
    <citation type="journal article" name="Front. Microbiol.">
        <title>Degradative Capacity of Two Strains of Rhodonia placenta: From Phenotype to Genotype.</title>
        <authorList>
            <person name="Kolle M."/>
            <person name="Horta M.A.C."/>
            <person name="Nowrousian M."/>
            <person name="Ohm R.A."/>
            <person name="Benz J.P."/>
            <person name="Pilgard A."/>
        </authorList>
    </citation>
    <scope>NUCLEOTIDE SEQUENCE</scope>
    <source>
        <strain evidence="7">FPRL280</strain>
    </source>
</reference>
<dbReference type="AlphaFoldDB" id="A0A8H7P7Z0"/>
<dbReference type="GO" id="GO:0016020">
    <property type="term" value="C:membrane"/>
    <property type="evidence" value="ECO:0007669"/>
    <property type="project" value="InterPro"/>
</dbReference>
<dbReference type="GO" id="GO:0005525">
    <property type="term" value="F:GTP binding"/>
    <property type="evidence" value="ECO:0007669"/>
    <property type="project" value="UniProtKB-KW"/>
</dbReference>
<sequence length="500" mass="56846">MLERQRAQAAEAQARKAMEEAEAARKEAEKALREGIKPIIIPTAQEFEATKRRLQYREGMFHFAIAGVAGSGKSSLINAFRTGVVETTNKITRFADPNPANPFVWYDIPGAGTLNVPDWVYFNEQGLYAFDCIIVLTDNRFMQTDEAILRNCARFNIPAYIVRSKSRQHIQKDADEVEGARKDKAIKQYVAETRDSVAQNLEKAGLPQQRVYVVDKELLVLIANGKVPEGLLDELDLVSDLLEEARRRRFSASTCPSHKVIFPGRIDGAVDRWNRINPVIMPTEVEYTATKERLQYTEGFFHFAVTGISGSGKSSLINAFRGFEIVRYTDTNTANPFLWYDVPGAGTLNVPDWNYFNTQGLYVFDCIIVLIDTRFTQTDEAILRNCARFQIPTYIVRSKSKQHIQNVLDDMPEDDGDDEDDARMEKAMEQYIAETQDSVAKNLARAKLPQQKVYMVDKDFMVQVVKGKQPKDFLDEWELLKDLLAEARIRRVKPSGSTRD</sequence>
<feature type="domain" description="IRG-type G" evidence="6">
    <location>
        <begin position="299"/>
        <end position="483"/>
    </location>
</feature>
<evidence type="ECO:0000313" key="8">
    <source>
        <dbReference type="Proteomes" id="UP000639403"/>
    </source>
</evidence>
<dbReference type="Gene3D" id="3.40.50.300">
    <property type="entry name" value="P-loop containing nucleotide triphosphate hydrolases"/>
    <property type="match status" value="2"/>
</dbReference>
<name>A0A8H7P7Z0_9APHY</name>
<reference evidence="7" key="1">
    <citation type="submission" date="2020-11" db="EMBL/GenBank/DDBJ databases">
        <authorList>
            <person name="Koelle M."/>
            <person name="Horta M.A.C."/>
            <person name="Nowrousian M."/>
            <person name="Ohm R.A."/>
            <person name="Benz P."/>
            <person name="Pilgard A."/>
        </authorList>
    </citation>
    <scope>NUCLEOTIDE SEQUENCE</scope>
    <source>
        <strain evidence="7">FPRL280</strain>
    </source>
</reference>
<evidence type="ECO:0000256" key="4">
    <source>
        <dbReference type="ARBA" id="ARBA00023134"/>
    </source>
</evidence>
<evidence type="ECO:0000256" key="5">
    <source>
        <dbReference type="SAM" id="MobiDB-lite"/>
    </source>
</evidence>
<dbReference type="Proteomes" id="UP000639403">
    <property type="component" value="Unassembled WGS sequence"/>
</dbReference>
<dbReference type="GO" id="GO:0016787">
    <property type="term" value="F:hydrolase activity"/>
    <property type="evidence" value="ECO:0007669"/>
    <property type="project" value="UniProtKB-KW"/>
</dbReference>
<keyword evidence="4" id="KW-0342">GTP-binding</keyword>
<evidence type="ECO:0000256" key="2">
    <source>
        <dbReference type="ARBA" id="ARBA00022741"/>
    </source>
</evidence>
<keyword evidence="3" id="KW-0378">Hydrolase</keyword>
<dbReference type="Pfam" id="PF05049">
    <property type="entry name" value="IIGP"/>
    <property type="match status" value="2"/>
</dbReference>
<dbReference type="PANTHER" id="PTHR32341:SF10">
    <property type="entry name" value="INTERFERON-INDUCIBLE GTPASE 5"/>
    <property type="match status" value="1"/>
</dbReference>
<dbReference type="InterPro" id="IPR027417">
    <property type="entry name" value="P-loop_NTPase"/>
</dbReference>
<dbReference type="SUPFAM" id="SSF52540">
    <property type="entry name" value="P-loop containing nucleoside triphosphate hydrolases"/>
    <property type="match status" value="2"/>
</dbReference>
<accession>A0A8H7P7Z0</accession>
<proteinExistence type="inferred from homology"/>